<accession>A0ABU7BAM7</accession>
<sequence>MSRGGSTNPTDKLQLLISFLMPHQTELNPRLLCVKTFGPRPPGPTSHPQLTTPPFLCPVLLVFTALSLWSLQEVVNQVLQKMLFLLSYLKRFSSLRPLLF</sequence>
<protein>
    <submittedName>
        <fullName evidence="1">Uncharacterized protein</fullName>
    </submittedName>
</protein>
<evidence type="ECO:0000313" key="1">
    <source>
        <dbReference type="EMBL" id="MED6246670.1"/>
    </source>
</evidence>
<dbReference type="EMBL" id="JAHUTI010043999">
    <property type="protein sequence ID" value="MED6246670.1"/>
    <property type="molecule type" value="Genomic_DNA"/>
</dbReference>
<proteinExistence type="predicted"/>
<name>A0ABU7BAM7_9TELE</name>
<comment type="caution">
    <text evidence="1">The sequence shown here is derived from an EMBL/GenBank/DDBJ whole genome shotgun (WGS) entry which is preliminary data.</text>
</comment>
<organism evidence="1 2">
    <name type="scientific">Ataeniobius toweri</name>
    <dbReference type="NCBI Taxonomy" id="208326"/>
    <lineage>
        <taxon>Eukaryota</taxon>
        <taxon>Metazoa</taxon>
        <taxon>Chordata</taxon>
        <taxon>Craniata</taxon>
        <taxon>Vertebrata</taxon>
        <taxon>Euteleostomi</taxon>
        <taxon>Actinopterygii</taxon>
        <taxon>Neopterygii</taxon>
        <taxon>Teleostei</taxon>
        <taxon>Neoteleostei</taxon>
        <taxon>Acanthomorphata</taxon>
        <taxon>Ovalentaria</taxon>
        <taxon>Atherinomorphae</taxon>
        <taxon>Cyprinodontiformes</taxon>
        <taxon>Goodeidae</taxon>
        <taxon>Ataeniobius</taxon>
    </lineage>
</organism>
<gene>
    <name evidence="1" type="ORF">ATANTOWER_021659</name>
</gene>
<reference evidence="1 2" key="1">
    <citation type="submission" date="2021-07" db="EMBL/GenBank/DDBJ databases">
        <authorList>
            <person name="Palmer J.M."/>
        </authorList>
    </citation>
    <scope>NUCLEOTIDE SEQUENCE [LARGE SCALE GENOMIC DNA]</scope>
    <source>
        <strain evidence="1 2">AT_MEX2019</strain>
        <tissue evidence="1">Muscle</tissue>
    </source>
</reference>
<dbReference type="Proteomes" id="UP001345963">
    <property type="component" value="Unassembled WGS sequence"/>
</dbReference>
<evidence type="ECO:0000313" key="2">
    <source>
        <dbReference type="Proteomes" id="UP001345963"/>
    </source>
</evidence>
<keyword evidence="2" id="KW-1185">Reference proteome</keyword>